<dbReference type="InterPro" id="IPR046348">
    <property type="entry name" value="SIS_dom_sf"/>
</dbReference>
<dbReference type="GO" id="GO:0006487">
    <property type="term" value="P:protein N-linked glycosylation"/>
    <property type="evidence" value="ECO:0007669"/>
    <property type="project" value="TreeGrafter"/>
</dbReference>
<evidence type="ECO:0000256" key="3">
    <source>
        <dbReference type="ARBA" id="ARBA00016090"/>
    </source>
</evidence>
<dbReference type="PROSITE" id="PS51278">
    <property type="entry name" value="GATASE_TYPE_2"/>
    <property type="match status" value="1"/>
</dbReference>
<keyword evidence="5 9" id="KW-0808">Transferase</keyword>
<dbReference type="GO" id="GO:0006047">
    <property type="term" value="P:UDP-N-acetylglucosamine metabolic process"/>
    <property type="evidence" value="ECO:0007669"/>
    <property type="project" value="TreeGrafter"/>
</dbReference>
<dbReference type="Proteomes" id="UP000321408">
    <property type="component" value="Chromosome"/>
</dbReference>
<keyword evidence="4 9" id="KW-0032">Aminotransferase</keyword>
<reference evidence="9 10" key="2">
    <citation type="journal article" date="2024" name="Int. J. Syst. Evol. Microbiol.">
        <title>Promethearchaeum syntrophicum gen. nov., sp. nov., an anaerobic, obligately syntrophic archaeon, the first isolate of the lineage 'Asgard' archaea, and proposal of the new archaeal phylum Promethearchaeota phyl. nov. and kingdom Promethearchaeati regn. nov.</title>
        <authorList>
            <person name="Imachi H."/>
            <person name="Nobu M.K."/>
            <person name="Kato S."/>
            <person name="Takaki Y."/>
            <person name="Miyazaki M."/>
            <person name="Miyata M."/>
            <person name="Ogawara M."/>
            <person name="Saito Y."/>
            <person name="Sakai S."/>
            <person name="Tahara Y.O."/>
            <person name="Takano Y."/>
            <person name="Tasumi E."/>
            <person name="Uematsu K."/>
            <person name="Yoshimura T."/>
            <person name="Itoh T."/>
            <person name="Ohkuma M."/>
            <person name="Takai K."/>
        </authorList>
    </citation>
    <scope>NUCLEOTIDE SEQUENCE [LARGE SCALE GENOMIC DNA]</scope>
    <source>
        <strain evidence="9 10">MK-D1</strain>
    </source>
</reference>
<evidence type="ECO:0000313" key="10">
    <source>
        <dbReference type="Proteomes" id="UP000321408"/>
    </source>
</evidence>
<dbReference type="PANTHER" id="PTHR10937">
    <property type="entry name" value="GLUCOSAMINE--FRUCTOSE-6-PHOSPHATE AMINOTRANSFERASE, ISOMERIZING"/>
    <property type="match status" value="1"/>
</dbReference>
<dbReference type="CDD" id="cd05009">
    <property type="entry name" value="SIS_GlmS_GlmD_2"/>
    <property type="match status" value="1"/>
</dbReference>
<dbReference type="InterPro" id="IPR017932">
    <property type="entry name" value="GATase_2_dom"/>
</dbReference>
<dbReference type="InterPro" id="IPR047084">
    <property type="entry name" value="GFAT_N"/>
</dbReference>
<dbReference type="AlphaFoldDB" id="A0A5B9D5I3"/>
<accession>A0A5B9D5I3</accession>
<sequence length="603" mass="66748">MPIAKLIREGLERMEYRGYDSAGIALVNDGKIELRKKAGRIIDINKNGWLDSMSGQFGVGHTRWATHGRPVEFNSHPHLDCSGKIALVHNGIIENYQDLRKELIARGHNLKSDTDTEVFPHLIEEFIGKGFDLKDSVIETVKLCKGAYGVVVCHADTPEYMVVARKESPLIIGITPGETTYCGSDIPAFLPLTRKAIILDDDEVAVLYPGEVEIFKVKSGEKKKLDMMDVKYSMEAAQKVLDGKSYKWFMHKELHEVPRKIKEQIMMPQEDLDSFVKTILEAERIFITAAGTAFYAALAGKFLISNFGGPYVEAILCSEFIDTLPNMPENSVVIAVSQSGETADTIEAIRYAREKHGAKICSIVNVVGSSLTRYSDEVIITTAGLEIAVASQKAYCTQVSALTLIALRIAELKETYSVEEIKKFRDALLKTVDIAENILIEEGKIREIGEKISNETNIYFLARGISTSAALEGALKLKEIAYIHTEAYAAGESKHGPIALIEEGFPCIFIAPPDATYSRLIGNIMEMKSRGAKIISVVADFDENVTEISDYTIRIPIENNKYAIATSIVPFVLTLQLMAYFVSDFKGLDPDKPKNLAKSVTVK</sequence>
<dbReference type="GO" id="GO:0097367">
    <property type="term" value="F:carbohydrate derivative binding"/>
    <property type="evidence" value="ECO:0007669"/>
    <property type="project" value="InterPro"/>
</dbReference>
<dbReference type="InterPro" id="IPR035490">
    <property type="entry name" value="GlmS/FrlB_SIS"/>
</dbReference>
<evidence type="ECO:0000256" key="7">
    <source>
        <dbReference type="ARBA" id="ARBA00022962"/>
    </source>
</evidence>
<reference evidence="9 10" key="1">
    <citation type="journal article" date="2020" name="Nature">
        <title>Isolation of an archaeon at the prokaryote-eukaryote interface.</title>
        <authorList>
            <person name="Imachi H."/>
            <person name="Nobu M.K."/>
            <person name="Nakahara N."/>
            <person name="Morono Y."/>
            <person name="Ogawara M."/>
            <person name="Takaki Y."/>
            <person name="Takano Y."/>
            <person name="Uematsu K."/>
            <person name="Ikuta T."/>
            <person name="Ito M."/>
            <person name="Matsui Y."/>
            <person name="Miyazaki M."/>
            <person name="Murata K."/>
            <person name="Saito Y."/>
            <person name="Sakai S."/>
            <person name="Song C."/>
            <person name="Tasumi E."/>
            <person name="Yamanaka Y."/>
            <person name="Yamaguchi T."/>
            <person name="Kamagata Y."/>
            <person name="Tamaki H."/>
            <person name="Takai K."/>
        </authorList>
    </citation>
    <scope>NUCLEOTIDE SEQUENCE [LARGE SCALE GENOMIC DNA]</scope>
    <source>
        <strain evidence="9 10">MK-D1</strain>
    </source>
</reference>
<dbReference type="Pfam" id="PF01380">
    <property type="entry name" value="SIS"/>
    <property type="match status" value="2"/>
</dbReference>
<keyword evidence="10" id="KW-1185">Reference proteome</keyword>
<evidence type="ECO:0000256" key="5">
    <source>
        <dbReference type="ARBA" id="ARBA00022679"/>
    </source>
</evidence>
<protein>
    <recommendedName>
        <fullName evidence="3">Glutamine--fructose-6-phosphate aminotransferase [isomerizing]</fullName>
        <ecNumber evidence="2">2.6.1.16</ecNumber>
    </recommendedName>
</protein>
<evidence type="ECO:0000256" key="4">
    <source>
        <dbReference type="ARBA" id="ARBA00022576"/>
    </source>
</evidence>
<dbReference type="GO" id="GO:0004360">
    <property type="term" value="F:glutamine-fructose-6-phosphate transaminase (isomerizing) activity"/>
    <property type="evidence" value="ECO:0007669"/>
    <property type="project" value="UniProtKB-EC"/>
</dbReference>
<dbReference type="EMBL" id="CP042905">
    <property type="protein sequence ID" value="QEE14322.2"/>
    <property type="molecule type" value="Genomic_DNA"/>
</dbReference>
<proteinExistence type="predicted"/>
<organism evidence="9 10">
    <name type="scientific">Promethearchaeum syntrophicum</name>
    <dbReference type="NCBI Taxonomy" id="2594042"/>
    <lineage>
        <taxon>Archaea</taxon>
        <taxon>Promethearchaeati</taxon>
        <taxon>Promethearchaeota</taxon>
        <taxon>Promethearchaeia</taxon>
        <taxon>Promethearchaeales</taxon>
        <taxon>Promethearchaeaceae</taxon>
        <taxon>Promethearchaeum</taxon>
    </lineage>
</organism>
<dbReference type="InterPro" id="IPR001347">
    <property type="entry name" value="SIS_dom"/>
</dbReference>
<dbReference type="InterPro" id="IPR035466">
    <property type="entry name" value="GlmS/AgaS_SIS"/>
</dbReference>
<evidence type="ECO:0000256" key="1">
    <source>
        <dbReference type="ARBA" id="ARBA00001031"/>
    </source>
</evidence>
<dbReference type="KEGG" id="psyt:DSAG12_00135"/>
<evidence type="ECO:0000256" key="2">
    <source>
        <dbReference type="ARBA" id="ARBA00012916"/>
    </source>
</evidence>
<dbReference type="FunFam" id="3.60.20.10:FF:000006">
    <property type="entry name" value="Glutamine--fructose-6-phosphate aminotransferase [isomerizing]"/>
    <property type="match status" value="1"/>
</dbReference>
<evidence type="ECO:0000256" key="8">
    <source>
        <dbReference type="ARBA" id="ARBA00055466"/>
    </source>
</evidence>
<comment type="function">
    <text evidence="8">Catalyzes the first step in hexosamine metabolism, converting fructose-6P into glucosamine-6P using glutamine as a nitrogen source.</text>
</comment>
<evidence type="ECO:0000313" key="9">
    <source>
        <dbReference type="EMBL" id="QEE14322.2"/>
    </source>
</evidence>
<dbReference type="Pfam" id="PF13522">
    <property type="entry name" value="GATase_6"/>
    <property type="match status" value="1"/>
</dbReference>
<dbReference type="NCBIfam" id="TIGR01135">
    <property type="entry name" value="glmS"/>
    <property type="match status" value="1"/>
</dbReference>
<dbReference type="SUPFAM" id="SSF56235">
    <property type="entry name" value="N-terminal nucleophile aminohydrolases (Ntn hydrolases)"/>
    <property type="match status" value="1"/>
</dbReference>
<dbReference type="InterPro" id="IPR029055">
    <property type="entry name" value="Ntn_hydrolases_N"/>
</dbReference>
<dbReference type="GO" id="GO:0006002">
    <property type="term" value="P:fructose 6-phosphate metabolic process"/>
    <property type="evidence" value="ECO:0007669"/>
    <property type="project" value="TreeGrafter"/>
</dbReference>
<dbReference type="InterPro" id="IPR005855">
    <property type="entry name" value="GFAT"/>
</dbReference>
<dbReference type="EC" id="2.6.1.16" evidence="2"/>
<dbReference type="PANTHER" id="PTHR10937:SF0">
    <property type="entry name" value="GLUTAMINE--FRUCTOSE-6-PHOSPHATE TRANSAMINASE (ISOMERIZING)"/>
    <property type="match status" value="1"/>
</dbReference>
<comment type="catalytic activity">
    <reaction evidence="1">
        <text>D-fructose 6-phosphate + L-glutamine = D-glucosamine 6-phosphate + L-glutamate</text>
        <dbReference type="Rhea" id="RHEA:13237"/>
        <dbReference type="ChEBI" id="CHEBI:29985"/>
        <dbReference type="ChEBI" id="CHEBI:58359"/>
        <dbReference type="ChEBI" id="CHEBI:58725"/>
        <dbReference type="ChEBI" id="CHEBI:61527"/>
        <dbReference type="EC" id="2.6.1.16"/>
    </reaction>
</comment>
<dbReference type="CDD" id="cd00714">
    <property type="entry name" value="GFAT"/>
    <property type="match status" value="1"/>
</dbReference>
<gene>
    <name evidence="9" type="primary">glmS</name>
    <name evidence="9" type="ORF">DSAG12_00135</name>
</gene>
<dbReference type="Gene3D" id="3.60.20.10">
    <property type="entry name" value="Glutamine Phosphoribosylpyrophosphate, subunit 1, domain 1"/>
    <property type="match status" value="1"/>
</dbReference>
<dbReference type="Gene3D" id="3.40.50.10490">
    <property type="entry name" value="Glucose-6-phosphate isomerase like protein, domain 1"/>
    <property type="match status" value="2"/>
</dbReference>
<name>A0A5B9D5I3_9ARCH</name>
<evidence type="ECO:0000256" key="6">
    <source>
        <dbReference type="ARBA" id="ARBA00022737"/>
    </source>
</evidence>
<dbReference type="NCBIfam" id="NF001484">
    <property type="entry name" value="PRK00331.1"/>
    <property type="match status" value="1"/>
</dbReference>
<dbReference type="SUPFAM" id="SSF53697">
    <property type="entry name" value="SIS domain"/>
    <property type="match status" value="1"/>
</dbReference>
<dbReference type="CDD" id="cd05008">
    <property type="entry name" value="SIS_GlmS_GlmD_1"/>
    <property type="match status" value="1"/>
</dbReference>
<keyword evidence="6" id="KW-0677">Repeat</keyword>
<dbReference type="PROSITE" id="PS51464">
    <property type="entry name" value="SIS"/>
    <property type="match status" value="2"/>
</dbReference>
<keyword evidence="7" id="KW-0315">Glutamine amidotransferase</keyword>